<gene>
    <name evidence="1" type="ORF">MIN45_P0867</name>
</gene>
<dbReference type="EMBL" id="AP024718">
    <property type="protein sequence ID" value="BCX88498.1"/>
    <property type="molecule type" value="Genomic_DNA"/>
</dbReference>
<dbReference type="KEGG" id="meiy:MIN45_P0867"/>
<reference evidence="2" key="1">
    <citation type="journal article" date="2024" name="Int. J. Syst. Evol. Microbiol.">
        <title>Methylomarinovum tepidoasis sp. nov., a moderately thermophilic methanotroph of the family Methylothermaceae isolated from a deep-sea hydrothermal field.</title>
        <authorList>
            <person name="Hirayama H."/>
            <person name="Takaki Y."/>
            <person name="Abe M."/>
            <person name="Miyazaki M."/>
            <person name="Uematsu K."/>
            <person name="Matsui Y."/>
            <person name="Takai K."/>
        </authorList>
    </citation>
    <scope>NUCLEOTIDE SEQUENCE [LARGE SCALE GENOMIC DNA]</scope>
    <source>
        <strain evidence="2">IN45</strain>
    </source>
</reference>
<keyword evidence="2" id="KW-1185">Reference proteome</keyword>
<protein>
    <submittedName>
        <fullName evidence="1">Uncharacterized protein</fullName>
    </submittedName>
</protein>
<evidence type="ECO:0000313" key="2">
    <source>
        <dbReference type="Proteomes" id="UP001321450"/>
    </source>
</evidence>
<dbReference type="RefSeq" id="WP_286293637.1">
    <property type="nucleotide sequence ID" value="NZ_AP024718.1"/>
</dbReference>
<accession>A0AAU9BYA7</accession>
<dbReference type="Proteomes" id="UP001321450">
    <property type="component" value="Chromosome"/>
</dbReference>
<proteinExistence type="predicted"/>
<dbReference type="AlphaFoldDB" id="A0AAU9BYA7"/>
<name>A0AAU9BYA7_9GAMM</name>
<evidence type="ECO:0000313" key="1">
    <source>
        <dbReference type="EMBL" id="BCX88498.1"/>
    </source>
</evidence>
<organism evidence="1 2">
    <name type="scientific">Methylomarinovum tepidoasis</name>
    <dbReference type="NCBI Taxonomy" id="2840183"/>
    <lineage>
        <taxon>Bacteria</taxon>
        <taxon>Pseudomonadati</taxon>
        <taxon>Pseudomonadota</taxon>
        <taxon>Gammaproteobacteria</taxon>
        <taxon>Methylococcales</taxon>
        <taxon>Methylothermaceae</taxon>
        <taxon>Methylomarinovum</taxon>
    </lineage>
</organism>
<sequence>MKIPEWVPKEGADYLAWYHKLMTRRADSHPMDENVLRQKIQVLEKLAISDEIRTNAVEPLKQMGFTRWRDFYGAAVNACLAAISSMAYELNMPPNEYKAELNRFAATAKDLIARWERLNIGGLGYVENVPLEDGYWIAERLKQLATEIEAVSDVHLLFAGIRAGHHRNMARDEAAMAICTYLHEVTGRPRYRIVAAVLRASRIDCLASEDTVRSIWRRSYDLSGQNSQENG</sequence>